<dbReference type="InterPro" id="IPR025164">
    <property type="entry name" value="Toastrack_DUF4097"/>
</dbReference>
<organism evidence="2 3">
    <name type="scientific">Microbispora catharanthi</name>
    <dbReference type="NCBI Taxonomy" id="1712871"/>
    <lineage>
        <taxon>Bacteria</taxon>
        <taxon>Bacillati</taxon>
        <taxon>Actinomycetota</taxon>
        <taxon>Actinomycetes</taxon>
        <taxon>Streptosporangiales</taxon>
        <taxon>Streptosporangiaceae</taxon>
        <taxon>Microbispora</taxon>
    </lineage>
</organism>
<evidence type="ECO:0000313" key="3">
    <source>
        <dbReference type="Proteomes" id="UP000313066"/>
    </source>
</evidence>
<evidence type="ECO:0000259" key="1">
    <source>
        <dbReference type="Pfam" id="PF13349"/>
    </source>
</evidence>
<dbReference type="EMBL" id="VDMA02000012">
    <property type="protein sequence ID" value="KAB8182881.1"/>
    <property type="molecule type" value="Genomic_DNA"/>
</dbReference>
<dbReference type="RefSeq" id="WP_139576724.1">
    <property type="nucleotide sequence ID" value="NZ_VDMA02000012.1"/>
</dbReference>
<feature type="domain" description="DUF4097" evidence="1">
    <location>
        <begin position="20"/>
        <end position="278"/>
    </location>
</feature>
<sequence>MPAFDTPEPITADIQIYLGQVRIHASDRADTVVEVRPSDPSSEASVQAAERTIVEFSGGRLLVKDPKPKALRYLLPWRGFIDVTVELPAGSRVETQGAADLIATGPLGQTVLQSSYGGLRLEETGPLEAKASYGDISVDRVTGPAEATTSTGAIRIGTIDGPGTLKTSTGAITLGEATGDLQLKTAHGDITVDRVLADLTAKTAHGGIRIDAAVSGTVHLETGYGKVGVGVAEGTAAWLDLHSKNGVVRNALDAAEGPETTDAVVEVHVNTNWGDIDIHRS</sequence>
<reference evidence="2 3" key="1">
    <citation type="submission" date="2019-10" db="EMBL/GenBank/DDBJ databases">
        <title>Nonomuraea sp. nov., isolated from Phyllanthus amarus.</title>
        <authorList>
            <person name="Klykleung N."/>
            <person name="Tanasupawat S."/>
        </authorList>
    </citation>
    <scope>NUCLEOTIDE SEQUENCE [LARGE SCALE GENOMIC DNA]</scope>
    <source>
        <strain evidence="2 3">CR1-09</strain>
    </source>
</reference>
<proteinExistence type="predicted"/>
<dbReference type="PANTHER" id="PTHR34094">
    <property type="match status" value="1"/>
</dbReference>
<dbReference type="PANTHER" id="PTHR34094:SF1">
    <property type="entry name" value="PROTEIN FAM185A"/>
    <property type="match status" value="1"/>
</dbReference>
<dbReference type="Proteomes" id="UP000313066">
    <property type="component" value="Unassembled WGS sequence"/>
</dbReference>
<dbReference type="AlphaFoldDB" id="A0A5N6BR12"/>
<accession>A0A5N6BR12</accession>
<dbReference type="Pfam" id="PF13349">
    <property type="entry name" value="DUF4097"/>
    <property type="match status" value="1"/>
</dbReference>
<gene>
    <name evidence="2" type="ORF">FH610_023160</name>
</gene>
<keyword evidence="3" id="KW-1185">Reference proteome</keyword>
<comment type="caution">
    <text evidence="2">The sequence shown here is derived from an EMBL/GenBank/DDBJ whole genome shotgun (WGS) entry which is preliminary data.</text>
</comment>
<dbReference type="Gene3D" id="2.160.20.120">
    <property type="match status" value="1"/>
</dbReference>
<evidence type="ECO:0000313" key="2">
    <source>
        <dbReference type="EMBL" id="KAB8182881.1"/>
    </source>
</evidence>
<name>A0A5N6BR12_9ACTN</name>
<protein>
    <submittedName>
        <fullName evidence="2">DUF4097 family beta strand repeat protein</fullName>
    </submittedName>
</protein>